<keyword evidence="3" id="KW-1185">Reference proteome</keyword>
<dbReference type="AlphaFoldDB" id="A0AAN8XGW3"/>
<accession>A0AAN8XGW3</accession>
<evidence type="ECO:0000313" key="3">
    <source>
        <dbReference type="Proteomes" id="UP001381693"/>
    </source>
</evidence>
<evidence type="ECO:0000313" key="2">
    <source>
        <dbReference type="EMBL" id="KAK7084072.1"/>
    </source>
</evidence>
<protein>
    <submittedName>
        <fullName evidence="2">Uncharacterized protein</fullName>
    </submittedName>
</protein>
<gene>
    <name evidence="2" type="ORF">SK128_010733</name>
</gene>
<organism evidence="2 3">
    <name type="scientific">Halocaridina rubra</name>
    <name type="common">Hawaiian red shrimp</name>
    <dbReference type="NCBI Taxonomy" id="373956"/>
    <lineage>
        <taxon>Eukaryota</taxon>
        <taxon>Metazoa</taxon>
        <taxon>Ecdysozoa</taxon>
        <taxon>Arthropoda</taxon>
        <taxon>Crustacea</taxon>
        <taxon>Multicrustacea</taxon>
        <taxon>Malacostraca</taxon>
        <taxon>Eumalacostraca</taxon>
        <taxon>Eucarida</taxon>
        <taxon>Decapoda</taxon>
        <taxon>Pleocyemata</taxon>
        <taxon>Caridea</taxon>
        <taxon>Atyoidea</taxon>
        <taxon>Atyidae</taxon>
        <taxon>Halocaridina</taxon>
    </lineage>
</organism>
<feature type="compositionally biased region" description="Basic and acidic residues" evidence="1">
    <location>
        <begin position="123"/>
        <end position="140"/>
    </location>
</feature>
<dbReference type="Proteomes" id="UP001381693">
    <property type="component" value="Unassembled WGS sequence"/>
</dbReference>
<evidence type="ECO:0000256" key="1">
    <source>
        <dbReference type="SAM" id="MobiDB-lite"/>
    </source>
</evidence>
<comment type="caution">
    <text evidence="2">The sequence shown here is derived from an EMBL/GenBank/DDBJ whole genome shotgun (WGS) entry which is preliminary data.</text>
</comment>
<dbReference type="EMBL" id="JAXCGZ010002299">
    <property type="protein sequence ID" value="KAK7084072.1"/>
    <property type="molecule type" value="Genomic_DNA"/>
</dbReference>
<proteinExistence type="predicted"/>
<reference evidence="2 3" key="1">
    <citation type="submission" date="2023-11" db="EMBL/GenBank/DDBJ databases">
        <title>Halocaridina rubra genome assembly.</title>
        <authorList>
            <person name="Smith C."/>
        </authorList>
    </citation>
    <scope>NUCLEOTIDE SEQUENCE [LARGE SCALE GENOMIC DNA]</scope>
    <source>
        <strain evidence="2">EP-1</strain>
        <tissue evidence="2">Whole</tissue>
    </source>
</reference>
<sequence length="216" mass="23766">MADLQKRPQEKQLIQFWMCMSLEVQRVLEYSLGISPDTDLLEVDLCSGDPVTSAGTQLKIVVLMGVRDEELIKCLILMETWASLKDVLNCCYTNEATQGTASAIHSSPSQLCTISSYKRTKSQTKEDSSHRTSDSGHRENPPTSHPTSVKSGPCQFCEHQHGPGKCPTAEVTCHNCGNTAKCTTKDAQCHFCSKTGHYDKCCRTKMKDNGQGGSSR</sequence>
<name>A0AAN8XGW3_HALRR</name>
<feature type="region of interest" description="Disordered" evidence="1">
    <location>
        <begin position="118"/>
        <end position="149"/>
    </location>
</feature>